<keyword evidence="1" id="KW-0539">Nucleus</keyword>
<feature type="region of interest" description="Disordered" evidence="2">
    <location>
        <begin position="1"/>
        <end position="20"/>
    </location>
</feature>
<evidence type="ECO:0000313" key="5">
    <source>
        <dbReference type="Proteomes" id="UP000813427"/>
    </source>
</evidence>
<evidence type="ECO:0000259" key="3">
    <source>
        <dbReference type="PROSITE" id="PS50048"/>
    </source>
</evidence>
<dbReference type="InterPro" id="IPR052400">
    <property type="entry name" value="Zn2-C6_fungal_TF"/>
</dbReference>
<accession>A0A8K0W9K7</accession>
<dbReference type="SUPFAM" id="SSF57701">
    <property type="entry name" value="Zn2/Cys6 DNA-binding domain"/>
    <property type="match status" value="1"/>
</dbReference>
<dbReference type="PROSITE" id="PS50048">
    <property type="entry name" value="ZN2_CY6_FUNGAL_2"/>
    <property type="match status" value="1"/>
</dbReference>
<evidence type="ECO:0000313" key="4">
    <source>
        <dbReference type="EMBL" id="KAH7239511.1"/>
    </source>
</evidence>
<dbReference type="Gene3D" id="4.10.240.10">
    <property type="entry name" value="Zn(2)-C6 fungal-type DNA-binding domain"/>
    <property type="match status" value="1"/>
</dbReference>
<protein>
    <recommendedName>
        <fullName evidence="3">Zn(2)-C6 fungal-type domain-containing protein</fullName>
    </recommendedName>
</protein>
<dbReference type="EMBL" id="JAGPXF010000006">
    <property type="protein sequence ID" value="KAH7239511.1"/>
    <property type="molecule type" value="Genomic_DNA"/>
</dbReference>
<dbReference type="GO" id="GO:0008270">
    <property type="term" value="F:zinc ion binding"/>
    <property type="evidence" value="ECO:0007669"/>
    <property type="project" value="InterPro"/>
</dbReference>
<sequence length="56" mass="6538">MSSSLSPSAKRVRRAHRKSRLGCQHCKKRKIKCDETWPVCRNCIRNNATCIYQPHP</sequence>
<dbReference type="CDD" id="cd00067">
    <property type="entry name" value="GAL4"/>
    <property type="match status" value="1"/>
</dbReference>
<feature type="compositionally biased region" description="Basic residues" evidence="2">
    <location>
        <begin position="10"/>
        <end position="20"/>
    </location>
</feature>
<evidence type="ECO:0000256" key="2">
    <source>
        <dbReference type="SAM" id="MobiDB-lite"/>
    </source>
</evidence>
<dbReference type="PANTHER" id="PTHR47657">
    <property type="entry name" value="STEROL REGULATORY ELEMENT-BINDING PROTEIN ECM22"/>
    <property type="match status" value="1"/>
</dbReference>
<proteinExistence type="predicted"/>
<organism evidence="4 5">
    <name type="scientific">Fusarium tricinctum</name>
    <dbReference type="NCBI Taxonomy" id="61284"/>
    <lineage>
        <taxon>Eukaryota</taxon>
        <taxon>Fungi</taxon>
        <taxon>Dikarya</taxon>
        <taxon>Ascomycota</taxon>
        <taxon>Pezizomycotina</taxon>
        <taxon>Sordariomycetes</taxon>
        <taxon>Hypocreomycetidae</taxon>
        <taxon>Hypocreales</taxon>
        <taxon>Nectriaceae</taxon>
        <taxon>Fusarium</taxon>
        <taxon>Fusarium tricinctum species complex</taxon>
    </lineage>
</organism>
<reference evidence="4" key="1">
    <citation type="journal article" date="2021" name="Nat. Commun.">
        <title>Genetic determinants of endophytism in the Arabidopsis root mycobiome.</title>
        <authorList>
            <person name="Mesny F."/>
            <person name="Miyauchi S."/>
            <person name="Thiergart T."/>
            <person name="Pickel B."/>
            <person name="Atanasova L."/>
            <person name="Karlsson M."/>
            <person name="Huettel B."/>
            <person name="Barry K.W."/>
            <person name="Haridas S."/>
            <person name="Chen C."/>
            <person name="Bauer D."/>
            <person name="Andreopoulos W."/>
            <person name="Pangilinan J."/>
            <person name="LaButti K."/>
            <person name="Riley R."/>
            <person name="Lipzen A."/>
            <person name="Clum A."/>
            <person name="Drula E."/>
            <person name="Henrissat B."/>
            <person name="Kohler A."/>
            <person name="Grigoriev I.V."/>
            <person name="Martin F.M."/>
            <person name="Hacquard S."/>
        </authorList>
    </citation>
    <scope>NUCLEOTIDE SEQUENCE</scope>
    <source>
        <strain evidence="4">MPI-SDFR-AT-0068</strain>
    </source>
</reference>
<dbReference type="AlphaFoldDB" id="A0A8K0W9K7"/>
<dbReference type="PANTHER" id="PTHR47657:SF7">
    <property type="entry name" value="STEROL REGULATORY ELEMENT-BINDING PROTEIN ECM22"/>
    <property type="match status" value="1"/>
</dbReference>
<dbReference type="Proteomes" id="UP000813427">
    <property type="component" value="Unassembled WGS sequence"/>
</dbReference>
<dbReference type="OrthoDB" id="416217at2759"/>
<dbReference type="PROSITE" id="PS00463">
    <property type="entry name" value="ZN2_CY6_FUNGAL_1"/>
    <property type="match status" value="1"/>
</dbReference>
<dbReference type="SMART" id="SM00066">
    <property type="entry name" value="GAL4"/>
    <property type="match status" value="1"/>
</dbReference>
<gene>
    <name evidence="4" type="ORF">BKA59DRAFT_484627</name>
</gene>
<dbReference type="InterPro" id="IPR001138">
    <property type="entry name" value="Zn2Cys6_DnaBD"/>
</dbReference>
<evidence type="ECO:0000256" key="1">
    <source>
        <dbReference type="ARBA" id="ARBA00023242"/>
    </source>
</evidence>
<dbReference type="InterPro" id="IPR036864">
    <property type="entry name" value="Zn2-C6_fun-type_DNA-bd_sf"/>
</dbReference>
<comment type="caution">
    <text evidence="4">The sequence shown here is derived from an EMBL/GenBank/DDBJ whole genome shotgun (WGS) entry which is preliminary data.</text>
</comment>
<dbReference type="Pfam" id="PF00172">
    <property type="entry name" value="Zn_clus"/>
    <property type="match status" value="1"/>
</dbReference>
<dbReference type="GO" id="GO:0000981">
    <property type="term" value="F:DNA-binding transcription factor activity, RNA polymerase II-specific"/>
    <property type="evidence" value="ECO:0007669"/>
    <property type="project" value="InterPro"/>
</dbReference>
<name>A0A8K0W9K7_9HYPO</name>
<feature type="domain" description="Zn(2)-C6 fungal-type" evidence="3">
    <location>
        <begin position="22"/>
        <end position="52"/>
    </location>
</feature>
<keyword evidence="5" id="KW-1185">Reference proteome</keyword>